<keyword evidence="1" id="KW-1133">Transmembrane helix</keyword>
<organism evidence="2">
    <name type="scientific">marine sediment metagenome</name>
    <dbReference type="NCBI Taxonomy" id="412755"/>
    <lineage>
        <taxon>unclassified sequences</taxon>
        <taxon>metagenomes</taxon>
        <taxon>ecological metagenomes</taxon>
    </lineage>
</organism>
<proteinExistence type="predicted"/>
<comment type="caution">
    <text evidence="2">The sequence shown here is derived from an EMBL/GenBank/DDBJ whole genome shotgun (WGS) entry which is preliminary data.</text>
</comment>
<feature type="transmembrane region" description="Helical" evidence="1">
    <location>
        <begin position="12"/>
        <end position="31"/>
    </location>
</feature>
<dbReference type="EMBL" id="LAZR01005871">
    <property type="protein sequence ID" value="KKM96511.1"/>
    <property type="molecule type" value="Genomic_DNA"/>
</dbReference>
<evidence type="ECO:0000313" key="2">
    <source>
        <dbReference type="EMBL" id="KKM96511.1"/>
    </source>
</evidence>
<sequence length="33" mass="3519">MDLVALTGLWEVKPVGVIALVISLAALWLALRS</sequence>
<keyword evidence="1" id="KW-0472">Membrane</keyword>
<name>A0A0F9MAX2_9ZZZZ</name>
<evidence type="ECO:0000256" key="1">
    <source>
        <dbReference type="SAM" id="Phobius"/>
    </source>
</evidence>
<keyword evidence="1" id="KW-0812">Transmembrane</keyword>
<gene>
    <name evidence="2" type="ORF">LCGC14_1177460</name>
</gene>
<accession>A0A0F9MAX2</accession>
<reference evidence="2" key="1">
    <citation type="journal article" date="2015" name="Nature">
        <title>Complex archaea that bridge the gap between prokaryotes and eukaryotes.</title>
        <authorList>
            <person name="Spang A."/>
            <person name="Saw J.H."/>
            <person name="Jorgensen S.L."/>
            <person name="Zaremba-Niedzwiedzka K."/>
            <person name="Martijn J."/>
            <person name="Lind A.E."/>
            <person name="van Eijk R."/>
            <person name="Schleper C."/>
            <person name="Guy L."/>
            <person name="Ettema T.J."/>
        </authorList>
    </citation>
    <scope>NUCLEOTIDE SEQUENCE</scope>
</reference>
<dbReference type="AlphaFoldDB" id="A0A0F9MAX2"/>
<protein>
    <submittedName>
        <fullName evidence="2">Uncharacterized protein</fullName>
    </submittedName>
</protein>